<comment type="caution">
    <text evidence="2">The sequence shown here is derived from an EMBL/GenBank/DDBJ whole genome shotgun (WGS) entry which is preliminary data.</text>
</comment>
<dbReference type="Proteomes" id="UP000886520">
    <property type="component" value="Chromosome 23"/>
</dbReference>
<dbReference type="EMBL" id="JABFUD020000023">
    <property type="protein sequence ID" value="KAI5061425.1"/>
    <property type="molecule type" value="Genomic_DNA"/>
</dbReference>
<gene>
    <name evidence="1" type="ORF">GOP47_0023930</name>
    <name evidence="2" type="ORF">GOP47_0023931</name>
</gene>
<accession>A0A9D4U6Y8</accession>
<proteinExistence type="predicted"/>
<evidence type="ECO:0000313" key="2">
    <source>
        <dbReference type="EMBL" id="KAI5061426.1"/>
    </source>
</evidence>
<keyword evidence="3" id="KW-1185">Reference proteome</keyword>
<evidence type="ECO:0000313" key="1">
    <source>
        <dbReference type="EMBL" id="KAI5061425.1"/>
    </source>
</evidence>
<dbReference type="EMBL" id="JABFUD020000023">
    <property type="protein sequence ID" value="KAI5061426.1"/>
    <property type="molecule type" value="Genomic_DNA"/>
</dbReference>
<protein>
    <submittedName>
        <fullName evidence="2">Uncharacterized protein</fullName>
    </submittedName>
</protein>
<sequence length="73" mass="8396">MTPLHSGNKNQDLDSMPYTRGGNFLTSFPHIDELVMHTKPLKSTTFISNKEKERKNSRYSLSYSEYVATCSHK</sequence>
<dbReference type="AlphaFoldDB" id="A0A9D4U6Y8"/>
<reference evidence="2" key="1">
    <citation type="submission" date="2021-01" db="EMBL/GenBank/DDBJ databases">
        <title>Adiantum capillus-veneris genome.</title>
        <authorList>
            <person name="Fang Y."/>
            <person name="Liao Q."/>
        </authorList>
    </citation>
    <scope>NUCLEOTIDE SEQUENCE</scope>
    <source>
        <strain evidence="2">H3</strain>
        <tissue evidence="2">Leaf</tissue>
    </source>
</reference>
<name>A0A9D4U6Y8_ADICA</name>
<evidence type="ECO:0000313" key="3">
    <source>
        <dbReference type="Proteomes" id="UP000886520"/>
    </source>
</evidence>
<organism evidence="2 3">
    <name type="scientific">Adiantum capillus-veneris</name>
    <name type="common">Maidenhair fern</name>
    <dbReference type="NCBI Taxonomy" id="13818"/>
    <lineage>
        <taxon>Eukaryota</taxon>
        <taxon>Viridiplantae</taxon>
        <taxon>Streptophyta</taxon>
        <taxon>Embryophyta</taxon>
        <taxon>Tracheophyta</taxon>
        <taxon>Polypodiopsida</taxon>
        <taxon>Polypodiidae</taxon>
        <taxon>Polypodiales</taxon>
        <taxon>Pteridineae</taxon>
        <taxon>Pteridaceae</taxon>
        <taxon>Vittarioideae</taxon>
        <taxon>Adiantum</taxon>
    </lineage>
</organism>